<gene>
    <name evidence="2" type="ORF">CRG98_021653</name>
</gene>
<reference evidence="2 3" key="1">
    <citation type="submission" date="2017-11" db="EMBL/GenBank/DDBJ databases">
        <title>De-novo sequencing of pomegranate (Punica granatum L.) genome.</title>
        <authorList>
            <person name="Akparov Z."/>
            <person name="Amiraslanov A."/>
            <person name="Hajiyeva S."/>
            <person name="Abbasov M."/>
            <person name="Kaur K."/>
            <person name="Hamwieh A."/>
            <person name="Solovyev V."/>
            <person name="Salamov A."/>
            <person name="Braich B."/>
            <person name="Kosarev P."/>
            <person name="Mahmoud A."/>
            <person name="Hajiyev E."/>
            <person name="Babayeva S."/>
            <person name="Izzatullayeva V."/>
            <person name="Mammadov A."/>
            <person name="Mammadov A."/>
            <person name="Sharifova S."/>
            <person name="Ojaghi J."/>
            <person name="Eynullazada K."/>
            <person name="Bayramov B."/>
            <person name="Abdulazimova A."/>
            <person name="Shahmuradov I."/>
        </authorList>
    </citation>
    <scope>NUCLEOTIDE SEQUENCE [LARGE SCALE GENOMIC DNA]</scope>
    <source>
        <strain evidence="3">cv. AG2017</strain>
        <tissue evidence="2">Leaf</tissue>
    </source>
</reference>
<evidence type="ECO:0000313" key="2">
    <source>
        <dbReference type="EMBL" id="PKI57938.1"/>
    </source>
</evidence>
<dbReference type="EMBL" id="PGOL01001465">
    <property type="protein sequence ID" value="PKI57938.1"/>
    <property type="molecule type" value="Genomic_DNA"/>
</dbReference>
<keyword evidence="3" id="KW-1185">Reference proteome</keyword>
<dbReference type="Proteomes" id="UP000233551">
    <property type="component" value="Unassembled WGS sequence"/>
</dbReference>
<comment type="caution">
    <text evidence="2">The sequence shown here is derived from an EMBL/GenBank/DDBJ whole genome shotgun (WGS) entry which is preliminary data.</text>
</comment>
<feature type="region of interest" description="Disordered" evidence="1">
    <location>
        <begin position="133"/>
        <end position="155"/>
    </location>
</feature>
<organism evidence="2 3">
    <name type="scientific">Punica granatum</name>
    <name type="common">Pomegranate</name>
    <dbReference type="NCBI Taxonomy" id="22663"/>
    <lineage>
        <taxon>Eukaryota</taxon>
        <taxon>Viridiplantae</taxon>
        <taxon>Streptophyta</taxon>
        <taxon>Embryophyta</taxon>
        <taxon>Tracheophyta</taxon>
        <taxon>Spermatophyta</taxon>
        <taxon>Magnoliopsida</taxon>
        <taxon>eudicotyledons</taxon>
        <taxon>Gunneridae</taxon>
        <taxon>Pentapetalae</taxon>
        <taxon>rosids</taxon>
        <taxon>malvids</taxon>
        <taxon>Myrtales</taxon>
        <taxon>Lythraceae</taxon>
        <taxon>Punica</taxon>
    </lineage>
</organism>
<evidence type="ECO:0000313" key="3">
    <source>
        <dbReference type="Proteomes" id="UP000233551"/>
    </source>
</evidence>
<name>A0A2I0JNR4_PUNGR</name>
<proteinExistence type="predicted"/>
<protein>
    <submittedName>
        <fullName evidence="2">Uncharacterized protein</fullName>
    </submittedName>
</protein>
<dbReference type="AlphaFoldDB" id="A0A2I0JNR4"/>
<sequence length="196" mass="22254">MARTRFKHTWREDQTSIDCQSDIEQVLSAWRTAVTKLPYFPEHPTQEERDFYPTEVYILRFYRWSPPAHEDFTGSPVPEGSTSYGAPSTSSMAVQAELTSLRSKRDCLRREVAENDEQVINQRQLQRELAQAPTTHVHATDESCPPSRVDNPRSSPLHGETCLCAPEFHLVGARMRALMQRSLGVSTFPGTRDGCT</sequence>
<accession>A0A2I0JNR4</accession>
<evidence type="ECO:0000256" key="1">
    <source>
        <dbReference type="SAM" id="MobiDB-lite"/>
    </source>
</evidence>